<evidence type="ECO:0000313" key="7">
    <source>
        <dbReference type="EMBL" id="UWM53324.1"/>
    </source>
</evidence>
<dbReference type="GO" id="GO:0005886">
    <property type="term" value="C:plasma membrane"/>
    <property type="evidence" value="ECO:0007669"/>
    <property type="project" value="UniProtKB-SubCell"/>
</dbReference>
<dbReference type="InterPro" id="IPR003841">
    <property type="entry name" value="Na/Pi_transpt"/>
</dbReference>
<dbReference type="RefSeq" id="WP_260592318.1">
    <property type="nucleotide sequence ID" value="NZ_CP104003.1"/>
</dbReference>
<evidence type="ECO:0000256" key="1">
    <source>
        <dbReference type="ARBA" id="ARBA00004651"/>
    </source>
</evidence>
<keyword evidence="2" id="KW-1003">Cell membrane</keyword>
<accession>A0A9E7R0B5</accession>
<dbReference type="GO" id="GO:0005436">
    <property type="term" value="F:sodium:phosphate symporter activity"/>
    <property type="evidence" value="ECO:0007669"/>
    <property type="project" value="InterPro"/>
</dbReference>
<feature type="transmembrane region" description="Helical" evidence="6">
    <location>
        <begin position="274"/>
        <end position="294"/>
    </location>
</feature>
<keyword evidence="5 6" id="KW-0472">Membrane</keyword>
<evidence type="ECO:0000256" key="5">
    <source>
        <dbReference type="ARBA" id="ARBA00023136"/>
    </source>
</evidence>
<dbReference type="Proteomes" id="UP001057580">
    <property type="component" value="Chromosome"/>
</dbReference>
<feature type="transmembrane region" description="Helical" evidence="6">
    <location>
        <begin position="96"/>
        <end position="121"/>
    </location>
</feature>
<keyword evidence="8" id="KW-1185">Reference proteome</keyword>
<feature type="transmembrane region" description="Helical" evidence="6">
    <location>
        <begin position="236"/>
        <end position="262"/>
    </location>
</feature>
<comment type="subcellular location">
    <subcellularLocation>
        <location evidence="1">Cell membrane</location>
        <topology evidence="1">Multi-pass membrane protein</topology>
    </subcellularLocation>
</comment>
<keyword evidence="3 6" id="KW-0812">Transmembrane</keyword>
<feature type="transmembrane region" description="Helical" evidence="6">
    <location>
        <begin position="133"/>
        <end position="156"/>
    </location>
</feature>
<evidence type="ECO:0000256" key="2">
    <source>
        <dbReference type="ARBA" id="ARBA00022475"/>
    </source>
</evidence>
<dbReference type="AlphaFoldDB" id="A0A9E7R0B5"/>
<organism evidence="7 8">
    <name type="scientific">Salinirubellus salinus</name>
    <dbReference type="NCBI Taxonomy" id="1364945"/>
    <lineage>
        <taxon>Archaea</taxon>
        <taxon>Methanobacteriati</taxon>
        <taxon>Methanobacteriota</taxon>
        <taxon>Stenosarchaea group</taxon>
        <taxon>Halobacteria</taxon>
        <taxon>Halobacteriales</taxon>
        <taxon>Natronomonadaceae</taxon>
        <taxon>Salinirubellus</taxon>
    </lineage>
</organism>
<dbReference type="GO" id="GO:0044341">
    <property type="term" value="P:sodium-dependent phosphate transport"/>
    <property type="evidence" value="ECO:0007669"/>
    <property type="project" value="InterPro"/>
</dbReference>
<feature type="transmembrane region" description="Helical" evidence="6">
    <location>
        <begin position="341"/>
        <end position="363"/>
    </location>
</feature>
<feature type="transmembrane region" description="Helical" evidence="6">
    <location>
        <begin position="301"/>
        <end position="321"/>
    </location>
</feature>
<name>A0A9E7R0B5_9EURY</name>
<feature type="transmembrane region" description="Helical" evidence="6">
    <location>
        <begin position="59"/>
        <end position="84"/>
    </location>
</feature>
<feature type="transmembrane region" description="Helical" evidence="6">
    <location>
        <begin position="20"/>
        <end position="47"/>
    </location>
</feature>
<dbReference type="EMBL" id="CP104003">
    <property type="protein sequence ID" value="UWM53324.1"/>
    <property type="molecule type" value="Genomic_DNA"/>
</dbReference>
<dbReference type="KEGG" id="ssai:N0B31_14390"/>
<feature type="transmembrane region" description="Helical" evidence="6">
    <location>
        <begin position="183"/>
        <end position="205"/>
    </location>
</feature>
<protein>
    <submittedName>
        <fullName evidence="7">Sodium:phosphate symporter</fullName>
    </submittedName>
</protein>
<gene>
    <name evidence="7" type="ORF">N0B31_14390</name>
</gene>
<evidence type="ECO:0000313" key="8">
    <source>
        <dbReference type="Proteomes" id="UP001057580"/>
    </source>
</evidence>
<evidence type="ECO:0000256" key="4">
    <source>
        <dbReference type="ARBA" id="ARBA00022989"/>
    </source>
</evidence>
<keyword evidence="4 6" id="KW-1133">Transmembrane helix</keyword>
<dbReference type="GeneID" id="74943634"/>
<evidence type="ECO:0000256" key="6">
    <source>
        <dbReference type="SAM" id="Phobius"/>
    </source>
</evidence>
<sequence length="364" mass="37563">MVPRIQTLTARVGGPWSLVLGVLGVVVSFLFAVQLLGTATAAAAPLVERVLARLVVGDAAALGLGWLGASVLANGSVVAALAVSLFAAEIVTAPELFLLVAGSRLGAASVVVLVGVLDFLQKERYSLPEAVEVGLLTFLLTHSVYLPATLVGYLALPLVGTPAQATTGGSTATLRPLSLFEPAANLLTAWLGPGLAVVLAVGVLFGSLRLFDRLLASVETATLRARLFRHFRSTRLSFLAGLLVTVVTTSVAFSLGVVVPLYNRGYVEREELVPYVLGANLGTLFDTLAVAVLLDSPAGVAVVLVLLGVASLLTGAALLAHDAYSRVVLGVDDRLLTDRRAFVAFGLALVFVPLLLVGGSLVVG</sequence>
<reference evidence="7" key="1">
    <citation type="submission" date="2022-09" db="EMBL/GenBank/DDBJ databases">
        <title>Diverse halophilic archaea isolated from saline environments.</title>
        <authorList>
            <person name="Cui H.-L."/>
        </authorList>
    </citation>
    <scope>NUCLEOTIDE SEQUENCE</scope>
    <source>
        <strain evidence="7">ZS-35-S2</strain>
    </source>
</reference>
<proteinExistence type="predicted"/>
<dbReference type="Pfam" id="PF02690">
    <property type="entry name" value="Na_Pi_cotrans"/>
    <property type="match status" value="1"/>
</dbReference>
<evidence type="ECO:0000256" key="3">
    <source>
        <dbReference type="ARBA" id="ARBA00022692"/>
    </source>
</evidence>